<name>A0A0N5AJF8_9BILA</name>
<sequence length="360" mass="42047">MVRSRVELPMIGFRFSDGTPLYHKNRRSLTLEQRDRLIECGVKLYKGPFTAEEDDKIRSNWIQYANEEGIDLDRAFEYCGGYSEVLKRDGTFRKLLDAQEKSQFLPRICKGLDRRSGRQVIERMNRLFHPYISRIKGWSEEEESRLRQYLESGLSHSEIGVRMNCLRSTVTQKVRSMSGIARKRWTKKNVASDVNTNSVAGPSGSCCTNDVDISSWWNEIRKKIVEYTDITLQQSSNEELEALKAKLREETSGCDIVHLSKSEQLEKFLDMIDCEKLSEEWGKSVHSLKKKWRHVLLKIREVCFEFDDNVLKVLSFVYGEDKVPNLISLSEFCRALKLLMEQRLNRRNDIDICILQKRLV</sequence>
<dbReference type="AlphaFoldDB" id="A0A0N5AJF8"/>
<dbReference type="STRING" id="451379.A0A0N5AJF8"/>
<keyword evidence="4" id="KW-1185">Reference proteome</keyword>
<dbReference type="InterPro" id="IPR051651">
    <property type="entry name" value="DMTF1_DNA-bind_reg"/>
</dbReference>
<keyword evidence="2" id="KW-0238">DNA-binding</keyword>
<dbReference type="GO" id="GO:0000981">
    <property type="term" value="F:DNA-binding transcription factor activity, RNA polymerase II-specific"/>
    <property type="evidence" value="ECO:0007669"/>
    <property type="project" value="TreeGrafter"/>
</dbReference>
<evidence type="ECO:0000313" key="5">
    <source>
        <dbReference type="WBParaSite" id="SMUV_0000459701-mRNA-1"/>
    </source>
</evidence>
<proteinExistence type="predicted"/>
<dbReference type="GO" id="GO:0000978">
    <property type="term" value="F:RNA polymerase II cis-regulatory region sequence-specific DNA binding"/>
    <property type="evidence" value="ECO:0007669"/>
    <property type="project" value="TreeGrafter"/>
</dbReference>
<evidence type="ECO:0000313" key="4">
    <source>
        <dbReference type="Proteomes" id="UP000046393"/>
    </source>
</evidence>
<reference evidence="5" key="1">
    <citation type="submission" date="2017-02" db="UniProtKB">
        <authorList>
            <consortium name="WormBaseParasite"/>
        </authorList>
    </citation>
    <scope>IDENTIFICATION</scope>
</reference>
<organism evidence="4 5">
    <name type="scientific">Syphacia muris</name>
    <dbReference type="NCBI Taxonomy" id="451379"/>
    <lineage>
        <taxon>Eukaryota</taxon>
        <taxon>Metazoa</taxon>
        <taxon>Ecdysozoa</taxon>
        <taxon>Nematoda</taxon>
        <taxon>Chromadorea</taxon>
        <taxon>Rhabditida</taxon>
        <taxon>Spirurina</taxon>
        <taxon>Oxyuridomorpha</taxon>
        <taxon>Oxyuroidea</taxon>
        <taxon>Oxyuridae</taxon>
        <taxon>Syphacia</taxon>
    </lineage>
</organism>
<comment type="subcellular location">
    <subcellularLocation>
        <location evidence="1">Nucleus</location>
    </subcellularLocation>
</comment>
<dbReference type="WBParaSite" id="SMUV_0000459701-mRNA-1">
    <property type="protein sequence ID" value="SMUV_0000459701-mRNA-1"/>
    <property type="gene ID" value="SMUV_0000459701"/>
</dbReference>
<dbReference type="PANTHER" id="PTHR46380:SF2">
    <property type="entry name" value="CYCLIN-D-BINDING MYB-LIKE TRANSCRIPTION FACTOR 1"/>
    <property type="match status" value="1"/>
</dbReference>
<dbReference type="Proteomes" id="UP000046393">
    <property type="component" value="Unplaced"/>
</dbReference>
<protein>
    <submittedName>
        <fullName evidence="5">HTH luxR-type domain-containing protein</fullName>
    </submittedName>
</protein>
<evidence type="ECO:0000256" key="1">
    <source>
        <dbReference type="ARBA" id="ARBA00004123"/>
    </source>
</evidence>
<accession>A0A0N5AJF8</accession>
<dbReference type="PANTHER" id="PTHR46380">
    <property type="entry name" value="CYCLIN-D-BINDING MYB-LIKE TRANSCRIPTION FACTOR 1"/>
    <property type="match status" value="1"/>
</dbReference>
<evidence type="ECO:0000256" key="2">
    <source>
        <dbReference type="ARBA" id="ARBA00023125"/>
    </source>
</evidence>
<dbReference type="GO" id="GO:0005634">
    <property type="term" value="C:nucleus"/>
    <property type="evidence" value="ECO:0007669"/>
    <property type="project" value="UniProtKB-SubCell"/>
</dbReference>
<evidence type="ECO:0000256" key="3">
    <source>
        <dbReference type="ARBA" id="ARBA00023242"/>
    </source>
</evidence>
<keyword evidence="3" id="KW-0539">Nucleus</keyword>